<dbReference type="AlphaFoldDB" id="A0A1G4K7U9"/>
<name>A0A1G4K7U9_9SACH</name>
<feature type="region of interest" description="Disordered" evidence="1">
    <location>
        <begin position="1"/>
        <end position="47"/>
    </location>
</feature>
<dbReference type="GO" id="GO:0003676">
    <property type="term" value="F:nucleic acid binding"/>
    <property type="evidence" value="ECO:0007669"/>
    <property type="project" value="InterPro"/>
</dbReference>
<gene>
    <name evidence="3" type="ORF">LAME_0G07228G</name>
</gene>
<accession>A0A1G4K7U9</accession>
<feature type="domain" description="G-patch" evidence="2">
    <location>
        <begin position="698"/>
        <end position="743"/>
    </location>
</feature>
<feature type="region of interest" description="Disordered" evidence="1">
    <location>
        <begin position="300"/>
        <end position="353"/>
    </location>
</feature>
<feature type="region of interest" description="Disordered" evidence="1">
    <location>
        <begin position="122"/>
        <end position="154"/>
    </location>
</feature>
<dbReference type="InterPro" id="IPR051189">
    <property type="entry name" value="Splicing_assoc_domain"/>
</dbReference>
<evidence type="ECO:0000313" key="4">
    <source>
        <dbReference type="Proteomes" id="UP000191144"/>
    </source>
</evidence>
<evidence type="ECO:0000259" key="2">
    <source>
        <dbReference type="PROSITE" id="PS50174"/>
    </source>
</evidence>
<proteinExistence type="predicted"/>
<feature type="compositionally biased region" description="Basic and acidic residues" evidence="1">
    <location>
        <begin position="122"/>
        <end position="148"/>
    </location>
</feature>
<evidence type="ECO:0000313" key="3">
    <source>
        <dbReference type="EMBL" id="SCV00053.1"/>
    </source>
</evidence>
<sequence length="743" mass="84523">MAKRHGHYRARGTGRRQAGRGNYKKAKNTRKQTQNSKTGGAKNANFVPVGGGDLSNMDMMDDYYFGQHYGQQSMHVGGFRPGRDRISEEETQEKPLPLRRRPVEFTKAKQVYDPSHDLILKLSNKGKEQQTKRDSDLSDGETVQRQEVQETVSDEPFEIPIEVLESSEEMEIVDNESEEIPVEFKSVPPRDFPDEELFYVDETPSTRKNVKTVHVDAAPKKLLNNEAKTTEFEPVLVIGKTQLNLAEEEDGSASVCIPHNWKTHPFKSKSKEKLDFETFSDESECYDNDYDDYDEVDDHEIETNDDSDDFARSQDSQEDVNPKGSTILSSTIQSLTLSEEPEPEPLPEPETKESVPEFGFLEEDFALNVSELEITNIRIGSREHSYYLSSYRYFGDYDPRWVDQDDLAEFVTELGLPDHRVEAYLQYVMDSLVPKEEAVDALEASIAREAAVLASETESAEEDVSDKAYAISDDDDDSLGEDLDDLVAYSMKYEAVRNKVYDTKSLQTSGKGAKKKLLLSEQLDLDSDVKSKLQDKFTTRNDNKRIKRQTKEDYISLQNSTSEDLTLKYPYGFHVENIKDEFDAFLACNRPTMSFPPFDPHGNKTVMSFADAYYMKGKKMGKAGKTFVMVEKVKRTKWALPNYNYVGQLLNRRRIFMRIDVRRPREEHQIFDKMGSGKAKFQVKEGEIVGEDAPEIGTDNIGRRMLEKLGWSSGQGLGAHGNQGISEPIFAKVKKSKSGLRHS</sequence>
<feature type="compositionally biased region" description="Low complexity" evidence="1">
    <location>
        <begin position="325"/>
        <end position="338"/>
    </location>
</feature>
<protein>
    <submittedName>
        <fullName evidence="3">LAME_0G07228g1_1</fullName>
    </submittedName>
</protein>
<dbReference type="Proteomes" id="UP000191144">
    <property type="component" value="Chromosome G"/>
</dbReference>
<evidence type="ECO:0000256" key="1">
    <source>
        <dbReference type="SAM" id="MobiDB-lite"/>
    </source>
</evidence>
<dbReference type="OrthoDB" id="21470at2759"/>
<dbReference type="InterPro" id="IPR000467">
    <property type="entry name" value="G_patch_dom"/>
</dbReference>
<keyword evidence="4" id="KW-1185">Reference proteome</keyword>
<organism evidence="3 4">
    <name type="scientific">Lachancea meyersii CBS 8951</name>
    <dbReference type="NCBI Taxonomy" id="1266667"/>
    <lineage>
        <taxon>Eukaryota</taxon>
        <taxon>Fungi</taxon>
        <taxon>Dikarya</taxon>
        <taxon>Ascomycota</taxon>
        <taxon>Saccharomycotina</taxon>
        <taxon>Saccharomycetes</taxon>
        <taxon>Saccharomycetales</taxon>
        <taxon>Saccharomycetaceae</taxon>
        <taxon>Lachancea</taxon>
    </lineage>
</organism>
<dbReference type="EMBL" id="LT598484">
    <property type="protein sequence ID" value="SCV00053.1"/>
    <property type="molecule type" value="Genomic_DNA"/>
</dbReference>
<reference evidence="4" key="1">
    <citation type="submission" date="2016-03" db="EMBL/GenBank/DDBJ databases">
        <authorList>
            <person name="Devillers Hugo."/>
        </authorList>
    </citation>
    <scope>NUCLEOTIDE SEQUENCE [LARGE SCALE GENOMIC DNA]</scope>
</reference>
<dbReference type="PROSITE" id="PS50174">
    <property type="entry name" value="G_PATCH"/>
    <property type="match status" value="1"/>
</dbReference>
<dbReference type="PANTHER" id="PTHR14195">
    <property type="entry name" value="G PATCH DOMAIN CONTAINING PROTEIN 2"/>
    <property type="match status" value="1"/>
</dbReference>
<dbReference type="SMART" id="SM00443">
    <property type="entry name" value="G_patch"/>
    <property type="match status" value="1"/>
</dbReference>
<dbReference type="Pfam" id="PF01585">
    <property type="entry name" value="G-patch"/>
    <property type="match status" value="1"/>
</dbReference>
<feature type="compositionally biased region" description="Basic residues" evidence="1">
    <location>
        <begin position="1"/>
        <end position="30"/>
    </location>
</feature>